<dbReference type="OrthoDB" id="613853at2759"/>
<comment type="caution">
    <text evidence="2">The sequence shown here is derived from an EMBL/GenBank/DDBJ whole genome shotgun (WGS) entry which is preliminary data.</text>
</comment>
<dbReference type="SUPFAM" id="SSF81383">
    <property type="entry name" value="F-box domain"/>
    <property type="match status" value="1"/>
</dbReference>
<dbReference type="InterPro" id="IPR055357">
    <property type="entry name" value="LRR_At1g61320_AtMIF1"/>
</dbReference>
<evidence type="ECO:0000313" key="2">
    <source>
        <dbReference type="EMBL" id="TVU12221.1"/>
    </source>
</evidence>
<evidence type="ECO:0000259" key="1">
    <source>
        <dbReference type="PROSITE" id="PS50181"/>
    </source>
</evidence>
<proteinExistence type="predicted"/>
<reference evidence="2 3" key="1">
    <citation type="journal article" date="2019" name="Sci. Rep.">
        <title>A high-quality genome of Eragrostis curvula grass provides insights into Poaceae evolution and supports new strategies to enhance forage quality.</title>
        <authorList>
            <person name="Carballo J."/>
            <person name="Santos B.A.C.M."/>
            <person name="Zappacosta D."/>
            <person name="Garbus I."/>
            <person name="Selva J.P."/>
            <person name="Gallo C.A."/>
            <person name="Diaz A."/>
            <person name="Albertini E."/>
            <person name="Caccamo M."/>
            <person name="Echenique V."/>
        </authorList>
    </citation>
    <scope>NUCLEOTIDE SEQUENCE [LARGE SCALE GENOMIC DNA]</scope>
    <source>
        <strain evidence="3">cv. Victoria</strain>
        <tissue evidence="2">Leaf</tissue>
    </source>
</reference>
<dbReference type="PROSITE" id="PS50181">
    <property type="entry name" value="FBOX"/>
    <property type="match status" value="1"/>
</dbReference>
<accession>A0A5J9TNK9</accession>
<dbReference type="InterPro" id="IPR053772">
    <property type="entry name" value="At1g61320/At1g61330-like"/>
</dbReference>
<name>A0A5J9TNK9_9POAL</name>
<dbReference type="EMBL" id="RWGY01000039">
    <property type="protein sequence ID" value="TVU12221.1"/>
    <property type="molecule type" value="Genomic_DNA"/>
</dbReference>
<dbReference type="AlphaFoldDB" id="A0A5J9TNK9"/>
<dbReference type="Gene3D" id="1.20.1280.50">
    <property type="match status" value="1"/>
</dbReference>
<keyword evidence="3" id="KW-1185">Reference proteome</keyword>
<dbReference type="Proteomes" id="UP000324897">
    <property type="component" value="Chromosome 3"/>
</dbReference>
<dbReference type="Pfam" id="PF23622">
    <property type="entry name" value="LRR_At1g61320_AtMIF1"/>
    <property type="match status" value="1"/>
</dbReference>
<protein>
    <recommendedName>
        <fullName evidence="1">F-box domain-containing protein</fullName>
    </recommendedName>
</protein>
<dbReference type="PANTHER" id="PTHR34145">
    <property type="entry name" value="OS02G0105600 PROTEIN"/>
    <property type="match status" value="1"/>
</dbReference>
<dbReference type="Gene3D" id="3.80.10.10">
    <property type="entry name" value="Ribonuclease Inhibitor"/>
    <property type="match status" value="1"/>
</dbReference>
<organism evidence="2 3">
    <name type="scientific">Eragrostis curvula</name>
    <name type="common">weeping love grass</name>
    <dbReference type="NCBI Taxonomy" id="38414"/>
    <lineage>
        <taxon>Eukaryota</taxon>
        <taxon>Viridiplantae</taxon>
        <taxon>Streptophyta</taxon>
        <taxon>Embryophyta</taxon>
        <taxon>Tracheophyta</taxon>
        <taxon>Spermatophyta</taxon>
        <taxon>Magnoliopsida</taxon>
        <taxon>Liliopsida</taxon>
        <taxon>Poales</taxon>
        <taxon>Poaceae</taxon>
        <taxon>PACMAD clade</taxon>
        <taxon>Chloridoideae</taxon>
        <taxon>Eragrostideae</taxon>
        <taxon>Eragrostidinae</taxon>
        <taxon>Eragrostis</taxon>
    </lineage>
</organism>
<sequence length="568" mass="63613">MSPTAASAEASQDSADPPQVSGALKGLSCVLCRLACALVPAGGFFGIAGGSHRGESSHPEVLAEIGVGGSAGLSLVRHPLDGSGRILVRVGDGRPVSIGKHENLMRKRMEYAHCDKDPICRKWRSNIELGDLPEDVLCRVFAKLPINEVVRTSVLSSKWNQMWTTSSKLSLNCTTICKQPRYFCDKQKYTQEFIDGVNTVLRLLQGKVVEDLKVKFEFDNMLVDPLNDWISFAVSSHTKNLALDLVPAEFRGYKDRYVFPFELFNSASRSRIRHIQLSCVSFKPHSQFMGFPNLKKLDLHLFDTERKGLDEMLSGCSNLEWLSLIRCRMKDELKVKKELPRLLYLCIAHCSITKVDLCAENLRTFVFHGMQLSIELGQIKQLETADLHLYGTTLEYVFTVLPNVFRSVQNLTLNTYLPLEMPSFLENIRSFSQLKILQLFLFIGSDGTDNILSLASFMRASPLIEKLEIHFDIPCLIHVESGSLRSLPRCSYDYMRSVHITGFTGIRGQLEFLLHVVENTPALMVLTIDPIKKIGHCGCKDSDHFASRASISSELEGKISPGTKVHIL</sequence>
<dbReference type="InterPro" id="IPR032675">
    <property type="entry name" value="LRR_dom_sf"/>
</dbReference>
<dbReference type="InterPro" id="IPR001810">
    <property type="entry name" value="F-box_dom"/>
</dbReference>
<evidence type="ECO:0000313" key="3">
    <source>
        <dbReference type="Proteomes" id="UP000324897"/>
    </source>
</evidence>
<feature type="domain" description="F-box" evidence="1">
    <location>
        <begin position="126"/>
        <end position="162"/>
    </location>
</feature>
<gene>
    <name evidence="2" type="ORF">EJB05_45854</name>
</gene>
<dbReference type="InterPro" id="IPR036047">
    <property type="entry name" value="F-box-like_dom_sf"/>
</dbReference>
<dbReference type="Gramene" id="TVU12221">
    <property type="protein sequence ID" value="TVU12221"/>
    <property type="gene ID" value="EJB05_45854"/>
</dbReference>
<dbReference type="SUPFAM" id="SSF52047">
    <property type="entry name" value="RNI-like"/>
    <property type="match status" value="1"/>
</dbReference>
<dbReference type="Pfam" id="PF00646">
    <property type="entry name" value="F-box"/>
    <property type="match status" value="1"/>
</dbReference>
<dbReference type="PANTHER" id="PTHR34145:SF57">
    <property type="entry name" value="F-BOX DOMAIN-CONTAINING PROTEIN"/>
    <property type="match status" value="1"/>
</dbReference>